<sequence>MNGFLEHSLCAKREKTPPPVPKVYKPTPYEIVKEWWDQQPDEVKQRSYLTMHFFMRDFDTAPGTMGKILYELGFKKARICPNDGPHQRVWIPPEM</sequence>
<proteinExistence type="predicted"/>
<dbReference type="EMBL" id="CP001089">
    <property type="protein sequence ID" value="ACD96820.1"/>
    <property type="molecule type" value="Genomic_DNA"/>
</dbReference>
<accession>B3E9U5</accession>
<gene>
    <name evidence="1" type="ordered locus">Glov_3114</name>
</gene>
<dbReference type="KEGG" id="glo:Glov_3114"/>
<organism evidence="1 2">
    <name type="scientific">Trichlorobacter lovleyi (strain ATCC BAA-1151 / DSM 17278 / SZ)</name>
    <name type="common">Geobacter lovleyi</name>
    <dbReference type="NCBI Taxonomy" id="398767"/>
    <lineage>
        <taxon>Bacteria</taxon>
        <taxon>Pseudomonadati</taxon>
        <taxon>Thermodesulfobacteriota</taxon>
        <taxon>Desulfuromonadia</taxon>
        <taxon>Geobacterales</taxon>
        <taxon>Geobacteraceae</taxon>
        <taxon>Trichlorobacter</taxon>
    </lineage>
</organism>
<dbReference type="RefSeq" id="WP_012471145.1">
    <property type="nucleotide sequence ID" value="NC_010814.1"/>
</dbReference>
<dbReference type="AlphaFoldDB" id="B3E9U5"/>
<keyword evidence="2" id="KW-1185">Reference proteome</keyword>
<dbReference type="Proteomes" id="UP000002420">
    <property type="component" value="Chromosome"/>
</dbReference>
<evidence type="ECO:0000313" key="2">
    <source>
        <dbReference type="Proteomes" id="UP000002420"/>
    </source>
</evidence>
<name>B3E9U5_TRIL1</name>
<evidence type="ECO:0000313" key="1">
    <source>
        <dbReference type="EMBL" id="ACD96820.1"/>
    </source>
</evidence>
<dbReference type="HOGENOM" id="CLU_2368845_0_0_7"/>
<reference evidence="1 2" key="1">
    <citation type="submission" date="2008-05" db="EMBL/GenBank/DDBJ databases">
        <title>Complete sequence of chromosome of Geobacter lovleyi SZ.</title>
        <authorList>
            <consortium name="US DOE Joint Genome Institute"/>
            <person name="Lucas S."/>
            <person name="Copeland A."/>
            <person name="Lapidus A."/>
            <person name="Glavina del Rio T."/>
            <person name="Dalin E."/>
            <person name="Tice H."/>
            <person name="Bruce D."/>
            <person name="Goodwin L."/>
            <person name="Pitluck S."/>
            <person name="Chertkov O."/>
            <person name="Meincke L."/>
            <person name="Brettin T."/>
            <person name="Detter J.C."/>
            <person name="Han C."/>
            <person name="Tapia R."/>
            <person name="Kuske C.R."/>
            <person name="Schmutz J."/>
            <person name="Larimer F."/>
            <person name="Land M."/>
            <person name="Hauser L."/>
            <person name="Kyrpides N."/>
            <person name="Mikhailova N."/>
            <person name="Sung Y."/>
            <person name="Fletcher K.E."/>
            <person name="Ritalahti K.M."/>
            <person name="Loeffler F.E."/>
            <person name="Richardson P."/>
        </authorList>
    </citation>
    <scope>NUCLEOTIDE SEQUENCE [LARGE SCALE GENOMIC DNA]</scope>
    <source>
        <strain evidence="2">ATCC BAA-1151 / DSM 17278 / SZ</strain>
    </source>
</reference>
<protein>
    <submittedName>
        <fullName evidence="1">Uncharacterized protein</fullName>
    </submittedName>
</protein>